<dbReference type="eggNOG" id="arCOG03639">
    <property type="taxonomic scope" value="Archaea"/>
</dbReference>
<protein>
    <submittedName>
        <fullName evidence="3">Glutamine amidotransferase class-II</fullName>
    </submittedName>
</protein>
<evidence type="ECO:0000313" key="3">
    <source>
        <dbReference type="EMBL" id="ADC66625.1"/>
    </source>
</evidence>
<dbReference type="PANTHER" id="PTHR42824:SF1">
    <property type="entry name" value="GLUTAMINE AMIDOTRANSFERASE YAFJ-RELATED"/>
    <property type="match status" value="1"/>
</dbReference>
<dbReference type="GO" id="GO:0016740">
    <property type="term" value="F:transferase activity"/>
    <property type="evidence" value="ECO:0007669"/>
    <property type="project" value="UniProtKB-KW"/>
</dbReference>
<keyword evidence="3" id="KW-0808">Transferase</keyword>
<dbReference type="Proteomes" id="UP000002613">
    <property type="component" value="Chromosome"/>
</dbReference>
<dbReference type="AlphaFoldDB" id="D3S2D4"/>
<keyword evidence="1 3" id="KW-0315">Glutamine amidotransferase</keyword>
<reference evidence="3 4" key="2">
    <citation type="journal article" date="2011" name="Stand. Genomic Sci.">
        <title>Complete genome sequence of Ferroglobus placidus AEDII12DO.</title>
        <authorList>
            <person name="Anderson I."/>
            <person name="Risso C."/>
            <person name="Holmes D."/>
            <person name="Lucas S."/>
            <person name="Copeland A."/>
            <person name="Lapidus A."/>
            <person name="Cheng J.F."/>
            <person name="Bruce D."/>
            <person name="Goodwin L."/>
            <person name="Pitluck S."/>
            <person name="Saunders E."/>
            <person name="Brettin T."/>
            <person name="Detter J.C."/>
            <person name="Han C."/>
            <person name="Tapia R."/>
            <person name="Larimer F."/>
            <person name="Land M."/>
            <person name="Hauser L."/>
            <person name="Woyke T."/>
            <person name="Lovley D."/>
            <person name="Kyrpides N."/>
            <person name="Ivanova N."/>
        </authorList>
    </citation>
    <scope>NUCLEOTIDE SEQUENCE [LARGE SCALE GENOMIC DNA]</scope>
    <source>
        <strain evidence="4">DSM 10642 / AEDII12DO</strain>
    </source>
</reference>
<dbReference type="InterPro" id="IPR017932">
    <property type="entry name" value="GATase_2_dom"/>
</dbReference>
<reference evidence="4" key="1">
    <citation type="submission" date="2010-02" db="EMBL/GenBank/DDBJ databases">
        <title>Complete sequence of Ferroglobus placidus DSM 10642.</title>
        <authorList>
            <consortium name="US DOE Joint Genome Institute"/>
            <person name="Lucas S."/>
            <person name="Copeland A."/>
            <person name="Lapidus A."/>
            <person name="Cheng J.-F."/>
            <person name="Bruce D."/>
            <person name="Goodwin L."/>
            <person name="Pitluck S."/>
            <person name="Saunders E."/>
            <person name="Brettin T."/>
            <person name="Detter J.C."/>
            <person name="Han C."/>
            <person name="Tapia R."/>
            <person name="Larimer F."/>
            <person name="Land M."/>
            <person name="Hauser L."/>
            <person name="Kyrpides N."/>
            <person name="Ivanova N."/>
            <person name="Holmes D."/>
            <person name="Lovley D."/>
            <person name="Kyrpides N."/>
            <person name="Anderson I.J."/>
            <person name="Woyke T."/>
        </authorList>
    </citation>
    <scope>NUCLEOTIDE SEQUENCE [LARGE SCALE GENOMIC DNA]</scope>
    <source>
        <strain evidence="4">DSM 10642 / AEDII12DO</strain>
    </source>
</reference>
<dbReference type="InterPro" id="IPR026869">
    <property type="entry name" value="EgtC-like"/>
</dbReference>
<dbReference type="Gene3D" id="3.60.20.10">
    <property type="entry name" value="Glutamine Phosphoribosylpyrophosphate, subunit 1, domain 1"/>
    <property type="match status" value="1"/>
</dbReference>
<dbReference type="PANTHER" id="PTHR42824">
    <property type="entry name" value="GLUTAMINE AMIDOTRANSFERASE"/>
    <property type="match status" value="1"/>
</dbReference>
<evidence type="ECO:0000313" key="4">
    <source>
        <dbReference type="Proteomes" id="UP000002613"/>
    </source>
</evidence>
<dbReference type="HOGENOM" id="CLU_059273_0_1_2"/>
<accession>D3S2D4</accession>
<keyword evidence="4" id="KW-1185">Reference proteome</keyword>
<feature type="domain" description="Glutamine amidotransferase type-2" evidence="2">
    <location>
        <begin position="2"/>
        <end position="249"/>
    </location>
</feature>
<gene>
    <name evidence="3" type="ordered locus">Ferp_2518</name>
</gene>
<dbReference type="PROSITE" id="PS51278">
    <property type="entry name" value="GATASE_TYPE_2"/>
    <property type="match status" value="1"/>
</dbReference>
<name>D3S2D4_FERPA</name>
<dbReference type="SUPFAM" id="SSF56235">
    <property type="entry name" value="N-terminal nucleophile aminohydrolases (Ntn hydrolases)"/>
    <property type="match status" value="1"/>
</dbReference>
<dbReference type="InterPro" id="IPR029055">
    <property type="entry name" value="Ntn_hydrolases_N"/>
</dbReference>
<dbReference type="PaxDb" id="589924-Ferp_2518"/>
<dbReference type="eggNOG" id="arCOG07614">
    <property type="taxonomic scope" value="Archaea"/>
</dbReference>
<dbReference type="Pfam" id="PF13230">
    <property type="entry name" value="GATase_4"/>
    <property type="match status" value="1"/>
</dbReference>
<dbReference type="EMBL" id="CP001899">
    <property type="protein sequence ID" value="ADC66625.1"/>
    <property type="molecule type" value="Genomic_DNA"/>
</dbReference>
<organism evidence="3 4">
    <name type="scientific">Ferroglobus placidus (strain DSM 10642 / AEDII12DO)</name>
    <dbReference type="NCBI Taxonomy" id="589924"/>
    <lineage>
        <taxon>Archaea</taxon>
        <taxon>Methanobacteriati</taxon>
        <taxon>Methanobacteriota</taxon>
        <taxon>Archaeoglobi</taxon>
        <taxon>Archaeoglobales</taxon>
        <taxon>Archaeoglobaceae</taxon>
        <taxon>Ferroglobus</taxon>
    </lineage>
</organism>
<evidence type="ECO:0000256" key="1">
    <source>
        <dbReference type="ARBA" id="ARBA00022962"/>
    </source>
</evidence>
<evidence type="ECO:0000259" key="2">
    <source>
        <dbReference type="PROSITE" id="PS51278"/>
    </source>
</evidence>
<dbReference type="STRING" id="589924.Ferp_2518"/>
<dbReference type="KEGG" id="fpl:Ferp_2518"/>
<sequence>MCELFGLCSNKIVGISFSWRGFVRRGAKHRSGWGVGWYVENERGERYAALVKEPRPSVSSPVAELLRRGIRSNIVVSHVRLATEGDPKYVNTHLFVRPFGEDEWIFAHNGDVSEIKGYRLERFHPIGDTDSEYAFCYILDNLPSYARLGDLFRMLFELAQEIADYGTFNFLMSNGRYLFAHTNNGRLHYLLRHPPHAGKVRIFGDDDYQVSLGEVKSADEYAALLATVPLTDENWIRMEKGRLYVFRDGDLVLVISSDGFKPMLNDKELEILRVVRTAPSSLKLSEIADSIGDDIERNVQNRQEPRSQTLFKATLTR</sequence>
<proteinExistence type="predicted"/>
<dbReference type="CDD" id="cd01908">
    <property type="entry name" value="YafJ"/>
    <property type="match status" value="1"/>
</dbReference>